<evidence type="ECO:0000313" key="2">
    <source>
        <dbReference type="Proteomes" id="UP001209229"/>
    </source>
</evidence>
<dbReference type="RefSeq" id="WP_301190402.1">
    <property type="nucleotide sequence ID" value="NZ_JAPDPJ010000019.1"/>
</dbReference>
<organism evidence="1 2">
    <name type="scientific">Plebeiibacterium sediminum</name>
    <dbReference type="NCBI Taxonomy" id="2992112"/>
    <lineage>
        <taxon>Bacteria</taxon>
        <taxon>Pseudomonadati</taxon>
        <taxon>Bacteroidota</taxon>
        <taxon>Bacteroidia</taxon>
        <taxon>Marinilabiliales</taxon>
        <taxon>Marinilabiliaceae</taxon>
        <taxon>Plebeiibacterium</taxon>
    </lineage>
</organism>
<dbReference type="AlphaFoldDB" id="A0AAE3M4S9"/>
<protein>
    <submittedName>
        <fullName evidence="1">Uncharacterized protein</fullName>
    </submittedName>
</protein>
<dbReference type="Proteomes" id="UP001209229">
    <property type="component" value="Unassembled WGS sequence"/>
</dbReference>
<proteinExistence type="predicted"/>
<name>A0AAE3M4S9_9BACT</name>
<reference evidence="1" key="1">
    <citation type="submission" date="2022-10" db="EMBL/GenBank/DDBJ databases">
        <authorList>
            <person name="Yu W.X."/>
        </authorList>
    </citation>
    <scope>NUCLEOTIDE SEQUENCE</scope>
    <source>
        <strain evidence="1">AAT</strain>
    </source>
</reference>
<accession>A0AAE3M4S9</accession>
<gene>
    <name evidence="1" type="ORF">OM075_10190</name>
</gene>
<sequence>MTDDQKNTLIELIRSNPAGAETYLDAITSNQTKQPTSEIKNALEIIKNSKDKQNGK</sequence>
<dbReference type="EMBL" id="JAPDPJ010000019">
    <property type="protein sequence ID" value="MCW3786837.1"/>
    <property type="molecule type" value="Genomic_DNA"/>
</dbReference>
<evidence type="ECO:0000313" key="1">
    <source>
        <dbReference type="EMBL" id="MCW3786837.1"/>
    </source>
</evidence>
<comment type="caution">
    <text evidence="1">The sequence shown here is derived from an EMBL/GenBank/DDBJ whole genome shotgun (WGS) entry which is preliminary data.</text>
</comment>
<keyword evidence="2" id="KW-1185">Reference proteome</keyword>